<gene>
    <name evidence="1" type="ordered locus">CLI_2302</name>
</gene>
<accession>A7GFJ2</accession>
<dbReference type="RefSeq" id="WP_012100223.1">
    <property type="nucleotide sequence ID" value="NC_009699.1"/>
</dbReference>
<sequence length="63" mass="7518">MKGKKEKDKTKTKQAKEEKMLIENEIAYVLGELSMFSKGTQEYENMKRKFQELISKKKYLNIL</sequence>
<evidence type="ECO:0000313" key="2">
    <source>
        <dbReference type="Proteomes" id="UP000002410"/>
    </source>
</evidence>
<proteinExistence type="predicted"/>
<reference evidence="2" key="1">
    <citation type="submission" date="2007-06" db="EMBL/GenBank/DDBJ databases">
        <authorList>
            <person name="Brinkac L.M."/>
            <person name="Daugherty S."/>
            <person name="Dodson R.J."/>
            <person name="Madupu R."/>
            <person name="Brown J.L."/>
            <person name="Bruce D."/>
            <person name="Detter C."/>
            <person name="Munk C."/>
            <person name="Smith L.A."/>
            <person name="Smith T.J."/>
            <person name="White O."/>
            <person name="Brettin T.S."/>
        </authorList>
    </citation>
    <scope>NUCLEOTIDE SEQUENCE [LARGE SCALE GENOMIC DNA]</scope>
    <source>
        <strain evidence="2">Langeland / NCTC 10281 / Type F</strain>
    </source>
</reference>
<dbReference type="Proteomes" id="UP000002410">
    <property type="component" value="Chromosome"/>
</dbReference>
<evidence type="ECO:0000313" key="1">
    <source>
        <dbReference type="EMBL" id="ABS40291.1"/>
    </source>
</evidence>
<protein>
    <submittedName>
        <fullName evidence="1">Uncharacterized protein</fullName>
    </submittedName>
</protein>
<dbReference type="EMBL" id="CP000728">
    <property type="protein sequence ID" value="ABS40291.1"/>
    <property type="molecule type" value="Genomic_DNA"/>
</dbReference>
<dbReference type="KEGG" id="cbf:CLI_2302"/>
<dbReference type="AlphaFoldDB" id="A7GFJ2"/>
<organism evidence="1 2">
    <name type="scientific">Clostridium botulinum (strain Langeland / NCTC 10281 / Type F)</name>
    <dbReference type="NCBI Taxonomy" id="441772"/>
    <lineage>
        <taxon>Bacteria</taxon>
        <taxon>Bacillati</taxon>
        <taxon>Bacillota</taxon>
        <taxon>Clostridia</taxon>
        <taxon>Eubacteriales</taxon>
        <taxon>Clostridiaceae</taxon>
        <taxon>Clostridium</taxon>
    </lineage>
</organism>
<dbReference type="HOGENOM" id="CLU_207720_0_0_9"/>
<name>A7GFJ2_CLOBL</name>